<dbReference type="PROSITE" id="PS50110">
    <property type="entry name" value="RESPONSE_REGULATORY"/>
    <property type="match status" value="1"/>
</dbReference>
<dbReference type="PANTHER" id="PTHR43547:SF2">
    <property type="entry name" value="HYBRID SIGNAL TRANSDUCTION HISTIDINE KINASE C"/>
    <property type="match status" value="1"/>
</dbReference>
<dbReference type="Pfam" id="PF00072">
    <property type="entry name" value="Response_reg"/>
    <property type="match status" value="1"/>
</dbReference>
<dbReference type="GO" id="GO:0000155">
    <property type="term" value="F:phosphorelay sensor kinase activity"/>
    <property type="evidence" value="ECO:0007669"/>
    <property type="project" value="InterPro"/>
</dbReference>
<dbReference type="InterPro" id="IPR003594">
    <property type="entry name" value="HATPase_dom"/>
</dbReference>
<evidence type="ECO:0000256" key="7">
    <source>
        <dbReference type="SAM" id="Coils"/>
    </source>
</evidence>
<dbReference type="InterPro" id="IPR005467">
    <property type="entry name" value="His_kinase_dom"/>
</dbReference>
<proteinExistence type="predicted"/>
<dbReference type="InterPro" id="IPR011006">
    <property type="entry name" value="CheY-like_superfamily"/>
</dbReference>
<dbReference type="SMART" id="SM00388">
    <property type="entry name" value="HisKA"/>
    <property type="match status" value="1"/>
</dbReference>
<evidence type="ECO:0000256" key="4">
    <source>
        <dbReference type="ARBA" id="ARBA00022679"/>
    </source>
</evidence>
<dbReference type="EMBL" id="WJJP01000243">
    <property type="protein sequence ID" value="MBD3324490.1"/>
    <property type="molecule type" value="Genomic_DNA"/>
</dbReference>
<protein>
    <recommendedName>
        <fullName evidence="2">histidine kinase</fullName>
        <ecNumber evidence="2">2.7.13.3</ecNumber>
    </recommendedName>
</protein>
<dbReference type="SUPFAM" id="SSF47384">
    <property type="entry name" value="Homodimeric domain of signal transducing histidine kinase"/>
    <property type="match status" value="1"/>
</dbReference>
<name>A0A9D5JUR5_9BACT</name>
<keyword evidence="3 6" id="KW-0597">Phosphoprotein</keyword>
<dbReference type="SUPFAM" id="SSF55874">
    <property type="entry name" value="ATPase domain of HSP90 chaperone/DNA topoisomerase II/histidine kinase"/>
    <property type="match status" value="1"/>
</dbReference>
<feature type="modified residue" description="4-aspartylphosphate" evidence="6">
    <location>
        <position position="54"/>
    </location>
</feature>
<dbReference type="InterPro" id="IPR036890">
    <property type="entry name" value="HATPase_C_sf"/>
</dbReference>
<feature type="domain" description="Response regulatory" evidence="9">
    <location>
        <begin position="4"/>
        <end position="119"/>
    </location>
</feature>
<dbReference type="Gene3D" id="3.40.50.2300">
    <property type="match status" value="1"/>
</dbReference>
<dbReference type="AlphaFoldDB" id="A0A9D5JUR5"/>
<dbReference type="Gene3D" id="3.30.565.10">
    <property type="entry name" value="Histidine kinase-like ATPase, C-terminal domain"/>
    <property type="match status" value="1"/>
</dbReference>
<dbReference type="InterPro" id="IPR003018">
    <property type="entry name" value="GAF"/>
</dbReference>
<dbReference type="SMART" id="SM00387">
    <property type="entry name" value="HATPase_c"/>
    <property type="match status" value="1"/>
</dbReference>
<dbReference type="InterPro" id="IPR004358">
    <property type="entry name" value="Sig_transdc_His_kin-like_C"/>
</dbReference>
<dbReference type="EC" id="2.7.13.3" evidence="2"/>
<evidence type="ECO:0000313" key="10">
    <source>
        <dbReference type="EMBL" id="MBD3324490.1"/>
    </source>
</evidence>
<dbReference type="Proteomes" id="UP000649604">
    <property type="component" value="Unassembled WGS sequence"/>
</dbReference>
<dbReference type="SUPFAM" id="SSF55781">
    <property type="entry name" value="GAF domain-like"/>
    <property type="match status" value="1"/>
</dbReference>
<feature type="coiled-coil region" evidence="7">
    <location>
        <begin position="129"/>
        <end position="209"/>
    </location>
</feature>
<dbReference type="InterPro" id="IPR001789">
    <property type="entry name" value="Sig_transdc_resp-reg_receiver"/>
</dbReference>
<evidence type="ECO:0000256" key="2">
    <source>
        <dbReference type="ARBA" id="ARBA00012438"/>
    </source>
</evidence>
<dbReference type="Gene3D" id="1.10.287.130">
    <property type="match status" value="1"/>
</dbReference>
<dbReference type="Gene3D" id="3.30.450.40">
    <property type="match status" value="1"/>
</dbReference>
<keyword evidence="7" id="KW-0175">Coiled coil</keyword>
<dbReference type="Pfam" id="PF02518">
    <property type="entry name" value="HATPase_c"/>
    <property type="match status" value="1"/>
</dbReference>
<dbReference type="PRINTS" id="PR00344">
    <property type="entry name" value="BCTRLSENSOR"/>
</dbReference>
<evidence type="ECO:0000313" key="11">
    <source>
        <dbReference type="Proteomes" id="UP000649604"/>
    </source>
</evidence>
<sequence>MKSHILLIDDSEASQTAISSVLSEQDEYILTTVASAKEGLAYAEQEDFDLILLDYSLPDMNGIQLLQMLHKKSPDLPIIMVTGSGSERIAVRALKTGASDYMVKSKDFISKLPHVVQDNLDKYAMRRKNRELESRLRESYKKLKELNKELESKVQARTEELERAYQLSNELMGKAVESNMQLAELYSEVDEARRKLDAKIQELSLLNEVGKTMASTLDRDKLIQVTVDSASQELGVEHCAILLYDEEQQRLSIGASRGTPDDHLLAARSVNGHQELIKVMQEHTPLLIPDIESVDRFRPLIEDYPGLECLILVPLYVKNFEIGILTIYGYEYNPTLTEANLEFVCSLASQASVALAHIVLTNLRIQEEQISMIGKMTNYVMHDLKHALQSIRQAVDHLVTEETLTPSQRQETSQFIMEEIDRILGMTQELLEFSYGQRGTLKLQTRATPKFIEDVLAKIERRFTEQHITIQQDLQYTGNLNIDSEKMTRAFLSIAENARDAMPEGGTFTITSRLVNDMICFEFTDTGRGMSPDVQSRIFEPFVSGKSEQGTGLGMTIVKKILEEHNARIDIRSVVSKGTTVRILLPRRIQPSVQSMVSRTKIKTTRVKMGSL</sequence>
<dbReference type="InterPro" id="IPR003661">
    <property type="entry name" value="HisK_dim/P_dom"/>
</dbReference>
<feature type="domain" description="Histidine kinase" evidence="8">
    <location>
        <begin position="379"/>
        <end position="589"/>
    </location>
</feature>
<evidence type="ECO:0000259" key="8">
    <source>
        <dbReference type="PROSITE" id="PS50109"/>
    </source>
</evidence>
<dbReference type="PANTHER" id="PTHR43547">
    <property type="entry name" value="TWO-COMPONENT HISTIDINE KINASE"/>
    <property type="match status" value="1"/>
</dbReference>
<dbReference type="Pfam" id="PF13185">
    <property type="entry name" value="GAF_2"/>
    <property type="match status" value="1"/>
</dbReference>
<dbReference type="SMART" id="SM00448">
    <property type="entry name" value="REC"/>
    <property type="match status" value="1"/>
</dbReference>
<reference evidence="10" key="1">
    <citation type="submission" date="2019-11" db="EMBL/GenBank/DDBJ databases">
        <title>Microbial mats filling the niche in hypersaline microbial mats.</title>
        <authorList>
            <person name="Wong H.L."/>
            <person name="Macleod F.I."/>
            <person name="White R.A. III"/>
            <person name="Burns B.P."/>
        </authorList>
    </citation>
    <scope>NUCLEOTIDE SEQUENCE</scope>
    <source>
        <strain evidence="10">Rbin_158</strain>
    </source>
</reference>
<evidence type="ECO:0000256" key="5">
    <source>
        <dbReference type="ARBA" id="ARBA00022777"/>
    </source>
</evidence>
<keyword evidence="5" id="KW-0418">Kinase</keyword>
<organism evidence="10 11">
    <name type="scientific">candidate division KSB3 bacterium</name>
    <dbReference type="NCBI Taxonomy" id="2044937"/>
    <lineage>
        <taxon>Bacteria</taxon>
        <taxon>candidate division KSB3</taxon>
    </lineage>
</organism>
<evidence type="ECO:0000256" key="1">
    <source>
        <dbReference type="ARBA" id="ARBA00000085"/>
    </source>
</evidence>
<evidence type="ECO:0000256" key="3">
    <source>
        <dbReference type="ARBA" id="ARBA00022553"/>
    </source>
</evidence>
<dbReference type="SUPFAM" id="SSF52172">
    <property type="entry name" value="CheY-like"/>
    <property type="match status" value="1"/>
</dbReference>
<dbReference type="PROSITE" id="PS50109">
    <property type="entry name" value="HIS_KIN"/>
    <property type="match status" value="1"/>
</dbReference>
<dbReference type="InterPro" id="IPR029016">
    <property type="entry name" value="GAF-like_dom_sf"/>
</dbReference>
<keyword evidence="4" id="KW-0808">Transferase</keyword>
<gene>
    <name evidence="10" type="ORF">GF339_07885</name>
</gene>
<evidence type="ECO:0000256" key="6">
    <source>
        <dbReference type="PROSITE-ProRule" id="PRU00169"/>
    </source>
</evidence>
<dbReference type="SMART" id="SM00065">
    <property type="entry name" value="GAF"/>
    <property type="match status" value="1"/>
</dbReference>
<dbReference type="CDD" id="cd00156">
    <property type="entry name" value="REC"/>
    <property type="match status" value="1"/>
</dbReference>
<evidence type="ECO:0000259" key="9">
    <source>
        <dbReference type="PROSITE" id="PS50110"/>
    </source>
</evidence>
<dbReference type="InterPro" id="IPR036097">
    <property type="entry name" value="HisK_dim/P_sf"/>
</dbReference>
<accession>A0A9D5JUR5</accession>
<comment type="catalytic activity">
    <reaction evidence="1">
        <text>ATP + protein L-histidine = ADP + protein N-phospho-L-histidine.</text>
        <dbReference type="EC" id="2.7.13.3"/>
    </reaction>
</comment>
<comment type="caution">
    <text evidence="10">The sequence shown here is derived from an EMBL/GenBank/DDBJ whole genome shotgun (WGS) entry which is preliminary data.</text>
</comment>
<dbReference type="CDD" id="cd00082">
    <property type="entry name" value="HisKA"/>
    <property type="match status" value="1"/>
</dbReference>